<sequence length="206" mass="22977">MRQLIPLPPGMLEALRAAYATPPRAYHHFGHVEALLRLFEAVEAGPGWARPREAWLAMLYHDAVYEAGRRDNEARSAGLAASAIARWLPDEGLDAAHVAGLIELTARHGALSPDELGTGPDGDDRRNFLDCDMAILGAAPDVFDAYDRAIAEEYRGVVPAWLFRLNRRRFLRGLLRRDRIYLGDFFHARLDAAARDNLRRALGVRG</sequence>
<dbReference type="RefSeq" id="WP_191728054.1">
    <property type="nucleotide sequence ID" value="NZ_JACSQJ010000001.1"/>
</dbReference>
<organism evidence="1 2">
    <name type="scientific">Luteimonas colneyensis</name>
    <dbReference type="NCBI Taxonomy" id="2762230"/>
    <lineage>
        <taxon>Bacteria</taxon>
        <taxon>Pseudomonadati</taxon>
        <taxon>Pseudomonadota</taxon>
        <taxon>Gammaproteobacteria</taxon>
        <taxon>Lysobacterales</taxon>
        <taxon>Lysobacteraceae</taxon>
        <taxon>Luteimonas</taxon>
    </lineage>
</organism>
<protein>
    <recommendedName>
        <fullName evidence="3">N-methyl-D-aspartate receptor NMDAR2C subunit</fullName>
    </recommendedName>
</protein>
<dbReference type="EMBL" id="JACSQJ010000001">
    <property type="protein sequence ID" value="MBD7986800.1"/>
    <property type="molecule type" value="Genomic_DNA"/>
</dbReference>
<accession>A0ABR8UFL1</accession>
<keyword evidence="2" id="KW-1185">Reference proteome</keyword>
<evidence type="ECO:0000313" key="1">
    <source>
        <dbReference type="EMBL" id="MBD7986800.1"/>
    </source>
</evidence>
<dbReference type="PIRSF" id="PIRSF035170">
    <property type="entry name" value="HD_phosphohydro"/>
    <property type="match status" value="1"/>
</dbReference>
<dbReference type="InterPro" id="IPR009218">
    <property type="entry name" value="HD_phosphohydro"/>
</dbReference>
<evidence type="ECO:0008006" key="3">
    <source>
        <dbReference type="Google" id="ProtNLM"/>
    </source>
</evidence>
<name>A0ABR8UFL1_9GAMM</name>
<gene>
    <name evidence="1" type="ORF">H9645_02005</name>
</gene>
<dbReference type="PANTHER" id="PTHR21174">
    <property type="match status" value="1"/>
</dbReference>
<dbReference type="SUPFAM" id="SSF109604">
    <property type="entry name" value="HD-domain/PDEase-like"/>
    <property type="match status" value="1"/>
</dbReference>
<dbReference type="Proteomes" id="UP000647183">
    <property type="component" value="Unassembled WGS sequence"/>
</dbReference>
<reference evidence="1 2" key="1">
    <citation type="submission" date="2020-08" db="EMBL/GenBank/DDBJ databases">
        <title>A Genomic Blueprint of the Chicken Gut Microbiome.</title>
        <authorList>
            <person name="Gilroy R."/>
            <person name="Ravi A."/>
            <person name="Getino M."/>
            <person name="Pursley I."/>
            <person name="Horton D.L."/>
            <person name="Alikhan N.-F."/>
            <person name="Baker D."/>
            <person name="Gharbi K."/>
            <person name="Hall N."/>
            <person name="Watson M."/>
            <person name="Adriaenssens E.M."/>
            <person name="Foster-Nyarko E."/>
            <person name="Jarju S."/>
            <person name="Secka A."/>
            <person name="Antonio M."/>
            <person name="Oren A."/>
            <person name="Chaudhuri R."/>
            <person name="La Ragione R.M."/>
            <person name="Hildebrand F."/>
            <person name="Pallen M.J."/>
        </authorList>
    </citation>
    <scope>NUCLEOTIDE SEQUENCE [LARGE SCALE GENOMIC DNA]</scope>
    <source>
        <strain evidence="1 2">Sa2BVA3</strain>
    </source>
</reference>
<comment type="caution">
    <text evidence="1">The sequence shown here is derived from an EMBL/GenBank/DDBJ whole genome shotgun (WGS) entry which is preliminary data.</text>
</comment>
<evidence type="ECO:0000313" key="2">
    <source>
        <dbReference type="Proteomes" id="UP000647183"/>
    </source>
</evidence>
<dbReference type="PANTHER" id="PTHR21174:SF0">
    <property type="entry name" value="HD PHOSPHOHYDROLASE FAMILY PROTEIN-RELATED"/>
    <property type="match status" value="1"/>
</dbReference>
<proteinExistence type="predicted"/>